<dbReference type="Proteomes" id="UP001164250">
    <property type="component" value="Chromosome 10"/>
</dbReference>
<accession>A0ACC1AKP1</accession>
<protein>
    <submittedName>
        <fullName evidence="1">Uncharacterized protein</fullName>
    </submittedName>
</protein>
<dbReference type="EMBL" id="CM047906">
    <property type="protein sequence ID" value="KAJ0087120.1"/>
    <property type="molecule type" value="Genomic_DNA"/>
</dbReference>
<proteinExistence type="predicted"/>
<gene>
    <name evidence="1" type="ORF">Patl1_07644</name>
</gene>
<reference evidence="2" key="1">
    <citation type="journal article" date="2023" name="G3 (Bethesda)">
        <title>Genome assembly and association tests identify interacting loci associated with vigor, precocity, and sex in interspecific pistachio rootstocks.</title>
        <authorList>
            <person name="Palmer W."/>
            <person name="Jacygrad E."/>
            <person name="Sagayaradj S."/>
            <person name="Cavanaugh K."/>
            <person name="Han R."/>
            <person name="Bertier L."/>
            <person name="Beede B."/>
            <person name="Kafkas S."/>
            <person name="Golino D."/>
            <person name="Preece J."/>
            <person name="Michelmore R."/>
        </authorList>
    </citation>
    <scope>NUCLEOTIDE SEQUENCE [LARGE SCALE GENOMIC DNA]</scope>
</reference>
<sequence>MTLSPKQTCSVPKRCPLHCPPQLLSNFLMALPRGTARIWRVIGGLDTSFLPVRHIISLSTNFHNSCINLLLCFKQRQRDFYDI</sequence>
<evidence type="ECO:0000313" key="1">
    <source>
        <dbReference type="EMBL" id="KAJ0087120.1"/>
    </source>
</evidence>
<comment type="caution">
    <text evidence="1">The sequence shown here is derived from an EMBL/GenBank/DDBJ whole genome shotgun (WGS) entry which is preliminary data.</text>
</comment>
<evidence type="ECO:0000313" key="2">
    <source>
        <dbReference type="Proteomes" id="UP001164250"/>
    </source>
</evidence>
<keyword evidence="2" id="KW-1185">Reference proteome</keyword>
<organism evidence="1 2">
    <name type="scientific">Pistacia atlantica</name>
    <dbReference type="NCBI Taxonomy" id="434234"/>
    <lineage>
        <taxon>Eukaryota</taxon>
        <taxon>Viridiplantae</taxon>
        <taxon>Streptophyta</taxon>
        <taxon>Embryophyta</taxon>
        <taxon>Tracheophyta</taxon>
        <taxon>Spermatophyta</taxon>
        <taxon>Magnoliopsida</taxon>
        <taxon>eudicotyledons</taxon>
        <taxon>Gunneridae</taxon>
        <taxon>Pentapetalae</taxon>
        <taxon>rosids</taxon>
        <taxon>malvids</taxon>
        <taxon>Sapindales</taxon>
        <taxon>Anacardiaceae</taxon>
        <taxon>Pistacia</taxon>
    </lineage>
</organism>
<name>A0ACC1AKP1_9ROSI</name>